<keyword evidence="3" id="KW-1185">Reference proteome</keyword>
<gene>
    <name evidence="2" type="ORF">SAMN04488085_103383</name>
</gene>
<dbReference type="PANTHER" id="PTHR43194:SF4">
    <property type="entry name" value="AB HYDROLASE-1 DOMAIN-CONTAINING PROTEIN"/>
    <property type="match status" value="1"/>
</dbReference>
<dbReference type="GO" id="GO:0016787">
    <property type="term" value="F:hydrolase activity"/>
    <property type="evidence" value="ECO:0007669"/>
    <property type="project" value="UniProtKB-KW"/>
</dbReference>
<organism evidence="2 3">
    <name type="scientific">Geodermatophilus ruber</name>
    <dbReference type="NCBI Taxonomy" id="504800"/>
    <lineage>
        <taxon>Bacteria</taxon>
        <taxon>Bacillati</taxon>
        <taxon>Actinomycetota</taxon>
        <taxon>Actinomycetes</taxon>
        <taxon>Geodermatophilales</taxon>
        <taxon>Geodermatophilaceae</taxon>
        <taxon>Geodermatophilus</taxon>
    </lineage>
</organism>
<dbReference type="InterPro" id="IPR029058">
    <property type="entry name" value="AB_hydrolase_fold"/>
</dbReference>
<evidence type="ECO:0000313" key="3">
    <source>
        <dbReference type="Proteomes" id="UP000199152"/>
    </source>
</evidence>
<dbReference type="EMBL" id="FOSW01000003">
    <property type="protein sequence ID" value="SFK77137.1"/>
    <property type="molecule type" value="Genomic_DNA"/>
</dbReference>
<evidence type="ECO:0000259" key="1">
    <source>
        <dbReference type="Pfam" id="PF00561"/>
    </source>
</evidence>
<dbReference type="STRING" id="504800.SAMN04488085_103383"/>
<proteinExistence type="predicted"/>
<evidence type="ECO:0000313" key="2">
    <source>
        <dbReference type="EMBL" id="SFK77137.1"/>
    </source>
</evidence>
<keyword evidence="2" id="KW-0378">Hydrolase</keyword>
<dbReference type="SUPFAM" id="SSF53474">
    <property type="entry name" value="alpha/beta-Hydrolases"/>
    <property type="match status" value="1"/>
</dbReference>
<dbReference type="InterPro" id="IPR050228">
    <property type="entry name" value="Carboxylesterase_BioH"/>
</dbReference>
<name>A0A1I4C9Y8_9ACTN</name>
<accession>A0A1I4C9Y8</accession>
<protein>
    <submittedName>
        <fullName evidence="2">Alpha/beta hydrolase family protein</fullName>
    </submittedName>
</protein>
<dbReference type="InParanoid" id="A0A1I4C9Y8"/>
<sequence length="329" mass="35249">MTPHERAEPVHRRRGAFWLPGDVQVTGTAPWQLGPAWVQWEAPAELTGRPPMIFVHGGGGQSTDWMGTTGASVGWAELAVRHGFPAYLLDRPGHGRSPWDPARMGAKTPFPDYAGLEALLVPREGQRASAHTAWPWPREVGTPHVDAQAASSSGMLLDTPLSQELDARRLVDLLQLTGPAVVVVHSAGGPAGWLAADRRPDLVRCVVAVEPLGPPYRDMGPRGVLTEGPTAVPLHWEESASGRRLTNLAQVPACVVSAEASGRAEDDRETIAFLRDGGVSVDHVDLAEHGITGNGHGLTLEVNNAEIFTLVVDWVSVHAELSTRTVSRT</sequence>
<dbReference type="Gene3D" id="3.40.50.1820">
    <property type="entry name" value="alpha/beta hydrolase"/>
    <property type="match status" value="1"/>
</dbReference>
<dbReference type="PANTHER" id="PTHR43194">
    <property type="entry name" value="HYDROLASE ALPHA/BETA FOLD FAMILY"/>
    <property type="match status" value="1"/>
</dbReference>
<reference evidence="3" key="1">
    <citation type="submission" date="2016-10" db="EMBL/GenBank/DDBJ databases">
        <authorList>
            <person name="Varghese N."/>
            <person name="Submissions S."/>
        </authorList>
    </citation>
    <scope>NUCLEOTIDE SEQUENCE [LARGE SCALE GENOMIC DNA]</scope>
    <source>
        <strain evidence="3">DSM 45317</strain>
    </source>
</reference>
<dbReference type="OrthoDB" id="7820973at2"/>
<dbReference type="RefSeq" id="WP_091322568.1">
    <property type="nucleotide sequence ID" value="NZ_FOSW01000003.1"/>
</dbReference>
<dbReference type="Pfam" id="PF00561">
    <property type="entry name" value="Abhydrolase_1"/>
    <property type="match status" value="1"/>
</dbReference>
<dbReference type="Proteomes" id="UP000199152">
    <property type="component" value="Unassembled WGS sequence"/>
</dbReference>
<dbReference type="AlphaFoldDB" id="A0A1I4C9Y8"/>
<feature type="domain" description="AB hydrolase-1" evidence="1">
    <location>
        <begin position="50"/>
        <end position="215"/>
    </location>
</feature>
<dbReference type="InterPro" id="IPR000073">
    <property type="entry name" value="AB_hydrolase_1"/>
</dbReference>